<gene>
    <name evidence="4" type="ORF">DARMORV10_C08P18560.1</name>
</gene>
<accession>A0A816UC50</accession>
<keyword evidence="2" id="KW-0378">Hydrolase</keyword>
<dbReference type="InterPro" id="IPR001328">
    <property type="entry name" value="Pept_tRNA_hydro"/>
</dbReference>
<evidence type="ECO:0000256" key="3">
    <source>
        <dbReference type="ARBA" id="ARBA00022884"/>
    </source>
</evidence>
<dbReference type="GO" id="GO:0004045">
    <property type="term" value="F:peptidyl-tRNA hydrolase activity"/>
    <property type="evidence" value="ECO:0007669"/>
    <property type="project" value="InterPro"/>
</dbReference>
<dbReference type="PANTHER" id="PTHR17224:SF1">
    <property type="entry name" value="PEPTIDYL-TRNA HYDROLASE"/>
    <property type="match status" value="1"/>
</dbReference>
<dbReference type="SUPFAM" id="SSF53178">
    <property type="entry name" value="Peptidyl-tRNA hydrolase-like"/>
    <property type="match status" value="1"/>
</dbReference>
<keyword evidence="3" id="KW-0694">RNA-binding</keyword>
<evidence type="ECO:0000313" key="4">
    <source>
        <dbReference type="EMBL" id="CAF2109274.1"/>
    </source>
</evidence>
<proteinExistence type="predicted"/>
<dbReference type="Pfam" id="PF01195">
    <property type="entry name" value="Pept_tRNA_hydro"/>
    <property type="match status" value="1"/>
</dbReference>
<evidence type="ECO:0000256" key="1">
    <source>
        <dbReference type="ARBA" id="ARBA00022555"/>
    </source>
</evidence>
<dbReference type="PANTHER" id="PTHR17224">
    <property type="entry name" value="PEPTIDYL-TRNA HYDROLASE"/>
    <property type="match status" value="1"/>
</dbReference>
<dbReference type="GO" id="GO:0000049">
    <property type="term" value="F:tRNA binding"/>
    <property type="evidence" value="ECO:0007669"/>
    <property type="project" value="UniProtKB-KW"/>
</dbReference>
<name>A0A816UC50_BRANA</name>
<dbReference type="Proteomes" id="UP001295469">
    <property type="component" value="Chromosome C08"/>
</dbReference>
<dbReference type="SMR" id="A0A816UC50"/>
<dbReference type="AlphaFoldDB" id="A0A816UC50"/>
<dbReference type="InterPro" id="IPR036416">
    <property type="entry name" value="Pept_tRNA_hydro_sf"/>
</dbReference>
<dbReference type="Gene3D" id="3.40.50.1470">
    <property type="entry name" value="Peptidyl-tRNA hydrolase"/>
    <property type="match status" value="1"/>
</dbReference>
<sequence length="89" mass="9554">MVDLLADAEGISVNTVNFKALFGRGLIGHVPVMLAKSQTLMDASDESVSRTNCFLLQDLNQVLMIYEDLALPFGTLRLLPKGGHGGHNG</sequence>
<dbReference type="Gramene" id="CDX83851">
    <property type="protein sequence ID" value="CDX83851"/>
    <property type="gene ID" value="GSBRNA2T00139611001"/>
</dbReference>
<dbReference type="OMA" id="WFCIASP"/>
<dbReference type="EMBL" id="HG994372">
    <property type="protein sequence ID" value="CAF2109274.1"/>
    <property type="molecule type" value="Genomic_DNA"/>
</dbReference>
<reference evidence="4" key="1">
    <citation type="submission" date="2021-01" db="EMBL/GenBank/DDBJ databases">
        <authorList>
            <consortium name="Genoscope - CEA"/>
            <person name="William W."/>
        </authorList>
    </citation>
    <scope>NUCLEOTIDE SEQUENCE</scope>
</reference>
<organism evidence="4">
    <name type="scientific">Brassica napus</name>
    <name type="common">Rape</name>
    <dbReference type="NCBI Taxonomy" id="3708"/>
    <lineage>
        <taxon>Eukaryota</taxon>
        <taxon>Viridiplantae</taxon>
        <taxon>Streptophyta</taxon>
        <taxon>Embryophyta</taxon>
        <taxon>Tracheophyta</taxon>
        <taxon>Spermatophyta</taxon>
        <taxon>Magnoliopsida</taxon>
        <taxon>eudicotyledons</taxon>
        <taxon>Gunneridae</taxon>
        <taxon>Pentapetalae</taxon>
        <taxon>rosids</taxon>
        <taxon>malvids</taxon>
        <taxon>Brassicales</taxon>
        <taxon>Brassicaceae</taxon>
        <taxon>Brassiceae</taxon>
        <taxon>Brassica</taxon>
    </lineage>
</organism>
<keyword evidence="1" id="KW-0820">tRNA-binding</keyword>
<protein>
    <submittedName>
        <fullName evidence="4">(rape) hypothetical protein</fullName>
    </submittedName>
</protein>
<evidence type="ECO:0000256" key="2">
    <source>
        <dbReference type="ARBA" id="ARBA00022801"/>
    </source>
</evidence>